<dbReference type="AlphaFoldDB" id="A0A8T8WSZ9"/>
<evidence type="ECO:0000313" key="3">
    <source>
        <dbReference type="EMBL" id="RAH78956.1"/>
    </source>
</evidence>
<gene>
    <name evidence="3" type="ORF">BO86DRAFT_458142</name>
</gene>
<evidence type="ECO:0000313" key="4">
    <source>
        <dbReference type="Proteomes" id="UP000249497"/>
    </source>
</evidence>
<evidence type="ECO:0000256" key="1">
    <source>
        <dbReference type="SAM" id="MobiDB-lite"/>
    </source>
</evidence>
<dbReference type="RefSeq" id="XP_025524850.1">
    <property type="nucleotide sequence ID" value="XM_025677271.1"/>
</dbReference>
<dbReference type="EMBL" id="KZ824820">
    <property type="protein sequence ID" value="RAH78956.1"/>
    <property type="molecule type" value="Genomic_DNA"/>
</dbReference>
<keyword evidence="4" id="KW-1185">Reference proteome</keyword>
<reference evidence="3 4" key="1">
    <citation type="submission" date="2018-02" db="EMBL/GenBank/DDBJ databases">
        <title>The genomes of Aspergillus section Nigri reveals drivers in fungal speciation.</title>
        <authorList>
            <consortium name="DOE Joint Genome Institute"/>
            <person name="Vesth T.C."/>
            <person name="Nybo J."/>
            <person name="Theobald S."/>
            <person name="Brandl J."/>
            <person name="Frisvad J.C."/>
            <person name="Nielsen K.F."/>
            <person name="Lyhne E.K."/>
            <person name="Kogle M.E."/>
            <person name="Kuo A."/>
            <person name="Riley R."/>
            <person name="Clum A."/>
            <person name="Nolan M."/>
            <person name="Lipzen A."/>
            <person name="Salamov A."/>
            <person name="Henrissat B."/>
            <person name="Wiebenga A."/>
            <person name="De vries R.P."/>
            <person name="Grigoriev I.V."/>
            <person name="Mortensen U.H."/>
            <person name="Andersen M.R."/>
            <person name="Baker S.E."/>
        </authorList>
    </citation>
    <scope>NUCLEOTIDE SEQUENCE [LARGE SCALE GENOMIC DNA]</scope>
    <source>
        <strain evidence="3 4">CBS 114.51</strain>
    </source>
</reference>
<evidence type="ECO:0000259" key="2">
    <source>
        <dbReference type="Pfam" id="PF24864"/>
    </source>
</evidence>
<dbReference type="InterPro" id="IPR056632">
    <property type="entry name" value="DUF7730"/>
</dbReference>
<feature type="compositionally biased region" description="Pro residues" evidence="1">
    <location>
        <begin position="53"/>
        <end position="64"/>
    </location>
</feature>
<proteinExistence type="predicted"/>
<name>A0A8T8WSZ9_ASPJA</name>
<dbReference type="PANTHER" id="PTHR38790">
    <property type="entry name" value="2EXR DOMAIN-CONTAINING PROTEIN-RELATED"/>
    <property type="match status" value="1"/>
</dbReference>
<protein>
    <recommendedName>
        <fullName evidence="2">DUF7730 domain-containing protein</fullName>
    </recommendedName>
</protein>
<dbReference type="Pfam" id="PF24864">
    <property type="entry name" value="DUF7730"/>
    <property type="match status" value="1"/>
</dbReference>
<feature type="region of interest" description="Disordered" evidence="1">
    <location>
        <begin position="36"/>
        <end position="71"/>
    </location>
</feature>
<dbReference type="GeneID" id="37180964"/>
<feature type="domain" description="DUF7730" evidence="2">
    <location>
        <begin position="9"/>
        <end position="195"/>
    </location>
</feature>
<organism evidence="3 4">
    <name type="scientific">Aspergillus japonicus CBS 114.51</name>
    <dbReference type="NCBI Taxonomy" id="1448312"/>
    <lineage>
        <taxon>Eukaryota</taxon>
        <taxon>Fungi</taxon>
        <taxon>Dikarya</taxon>
        <taxon>Ascomycota</taxon>
        <taxon>Pezizomycotina</taxon>
        <taxon>Eurotiomycetes</taxon>
        <taxon>Eurotiomycetidae</taxon>
        <taxon>Eurotiales</taxon>
        <taxon>Aspergillaceae</taxon>
        <taxon>Aspergillus</taxon>
        <taxon>Aspergillus subgen. Circumdati</taxon>
    </lineage>
</organism>
<dbReference type="Proteomes" id="UP000249497">
    <property type="component" value="Unassembled WGS sequence"/>
</dbReference>
<sequence length="443" mass="49760">MDSPRPKPTLLTLPLELRQIIYTYLFTTQPITIQREPIPSLTTNPPNKTKTPLPSPDNPSPTTPNKPHNQPSYALLLTNRQLHHETQHLAYSAPLFHTEEPEAFANFTSGLTRPQIQTIRHLSFFLPQSQGMETHAAEWHETFAFVSLACPHLRSVSVAMALAFPSASGKDTYWDGGLLELDRVTGLRGMRVVIYRPGEGGKNDLFFGYTAGRLHPAVSDLQMDTAAVGAGAGAGSGSTADRPISFHHARDTLRRALSLPDSNSGRLFFRTSPNVFPLYVRNLTEMLLRRQRSHAEIRGEDRMQRSELYHYVYLNGRAFEEDRISGFQYSTSKRLKEWEFLRALEGVRLARERLRVRREKGELGACQLPKVRGPVALRERGGLRRVHKEGTVVGVEVAAERPGAWRRQLLLEASAPLIESFPDCVARPYHSKGRGSGCLRETI</sequence>
<accession>A0A8T8WSZ9</accession>
<dbReference type="OrthoDB" id="5413827at2759"/>
<feature type="compositionally biased region" description="Low complexity" evidence="1">
    <location>
        <begin position="39"/>
        <end position="52"/>
    </location>
</feature>